<keyword evidence="4" id="KW-1185">Reference proteome</keyword>
<evidence type="ECO:0000313" key="4">
    <source>
        <dbReference type="Proteomes" id="UP001163714"/>
    </source>
</evidence>
<dbReference type="PANTHER" id="PTHR35936">
    <property type="entry name" value="MEMBRANE-BOUND LYTIC MUREIN TRANSGLYCOSYLASE F"/>
    <property type="match status" value="1"/>
</dbReference>
<accession>A0ABT3IAU2</accession>
<feature type="chain" id="PRO_5047019068" evidence="2">
    <location>
        <begin position="29"/>
        <end position="269"/>
    </location>
</feature>
<comment type="similarity">
    <text evidence="1">Belongs to the bacterial solute-binding protein 3 family.</text>
</comment>
<evidence type="ECO:0000256" key="2">
    <source>
        <dbReference type="SAM" id="SignalP"/>
    </source>
</evidence>
<keyword evidence="2" id="KW-0732">Signal</keyword>
<dbReference type="SUPFAM" id="SSF53850">
    <property type="entry name" value="Periplasmic binding protein-like II"/>
    <property type="match status" value="1"/>
</dbReference>
<dbReference type="PANTHER" id="PTHR35936:SF25">
    <property type="entry name" value="ABC TRANSPORTER SUBSTRATE-BINDING PROTEIN"/>
    <property type="match status" value="1"/>
</dbReference>
<dbReference type="Gene3D" id="3.40.190.10">
    <property type="entry name" value="Periplasmic binding protein-like II"/>
    <property type="match status" value="2"/>
</dbReference>
<gene>
    <name evidence="3" type="ORF">OHT75_11870</name>
</gene>
<sequence>MKHTQYKLSVNIKPILLGILAFFSFAIANETAFAAEEKTINFATSNSIAPYFFVDKKGGLQYELLNAALKMHHLQLGDITFATNRRALRLVKTKKVDCLINAPSNSDGLFLTQSLIEYQNSVFFLTKNKLKIDTIQDLKNYSLIGFQNADHFLGEEFLALSKTHKNYNEIASQQNQVLMLFSERIQAIILEQRIFDYYRNQINNRIKLPYQVTQVILFDQAPRFIACHDPDTTALVDEAISQLKQTNHYQQILLNAEQGIYEITGPINE</sequence>
<dbReference type="EMBL" id="JAPDMX010000028">
    <property type="protein sequence ID" value="MCW3173177.1"/>
    <property type="molecule type" value="Genomic_DNA"/>
</dbReference>
<evidence type="ECO:0000256" key="1">
    <source>
        <dbReference type="ARBA" id="ARBA00010333"/>
    </source>
</evidence>
<proteinExistence type="inferred from homology"/>
<feature type="signal peptide" evidence="2">
    <location>
        <begin position="1"/>
        <end position="28"/>
    </location>
</feature>
<dbReference type="RefSeq" id="WP_264726899.1">
    <property type="nucleotide sequence ID" value="NZ_JAPDMX010000028.1"/>
</dbReference>
<name>A0ABT3IAU2_9GAMM</name>
<comment type="caution">
    <text evidence="3">The sequence shown here is derived from an EMBL/GenBank/DDBJ whole genome shotgun (WGS) entry which is preliminary data.</text>
</comment>
<dbReference type="Proteomes" id="UP001163714">
    <property type="component" value="Unassembled WGS sequence"/>
</dbReference>
<evidence type="ECO:0000313" key="3">
    <source>
        <dbReference type="EMBL" id="MCW3173177.1"/>
    </source>
</evidence>
<reference evidence="3" key="1">
    <citation type="submission" date="2022-10" db="EMBL/GenBank/DDBJ databases">
        <title>Shewanella flava sp. nov, isolated from the estuary of the Fenhe River into the Yellow River.</title>
        <authorList>
            <person name="Li Y."/>
        </authorList>
    </citation>
    <scope>NUCLEOTIDE SEQUENCE</scope>
    <source>
        <strain evidence="3">FYR11-62</strain>
    </source>
</reference>
<organism evidence="3 4">
    <name type="scientific">Shewanella subflava</name>
    <dbReference type="NCBI Taxonomy" id="2986476"/>
    <lineage>
        <taxon>Bacteria</taxon>
        <taxon>Pseudomonadati</taxon>
        <taxon>Pseudomonadota</taxon>
        <taxon>Gammaproteobacteria</taxon>
        <taxon>Alteromonadales</taxon>
        <taxon>Shewanellaceae</taxon>
        <taxon>Shewanella</taxon>
    </lineage>
</organism>
<protein>
    <submittedName>
        <fullName evidence="3">Transporter substrate-binding domain-containing protein</fullName>
    </submittedName>
</protein>